<evidence type="ECO:0000259" key="10">
    <source>
        <dbReference type="PROSITE" id="PS50829"/>
    </source>
</evidence>
<feature type="domain" description="Protein kinase" evidence="9">
    <location>
        <begin position="85"/>
        <end position="371"/>
    </location>
</feature>
<proteinExistence type="predicted"/>
<evidence type="ECO:0000256" key="1">
    <source>
        <dbReference type="ARBA" id="ARBA00012513"/>
    </source>
</evidence>
<evidence type="ECO:0000256" key="5">
    <source>
        <dbReference type="ARBA" id="ARBA00022777"/>
    </source>
</evidence>
<dbReference type="Pfam" id="PF00069">
    <property type="entry name" value="Pkinase"/>
    <property type="match status" value="1"/>
</dbReference>
<dbReference type="CDD" id="cd14014">
    <property type="entry name" value="STKc_PknB_like"/>
    <property type="match status" value="1"/>
</dbReference>
<keyword evidence="5 11" id="KW-0418">Kinase</keyword>
<dbReference type="EMBL" id="CP060394">
    <property type="protein sequence ID" value="QNI31709.1"/>
    <property type="molecule type" value="Genomic_DNA"/>
</dbReference>
<dbReference type="InterPro" id="IPR011042">
    <property type="entry name" value="6-blade_b-propeller_TolB-like"/>
</dbReference>
<keyword evidence="4 7" id="KW-0547">Nucleotide-binding</keyword>
<keyword evidence="12" id="KW-1185">Reference proteome</keyword>
<evidence type="ECO:0000256" key="8">
    <source>
        <dbReference type="SAM" id="MobiDB-lite"/>
    </source>
</evidence>
<dbReference type="Proteomes" id="UP000515312">
    <property type="component" value="Chromosome"/>
</dbReference>
<name>A0A7G8BGN9_9BACT</name>
<dbReference type="InterPro" id="IPR011009">
    <property type="entry name" value="Kinase-like_dom_sf"/>
</dbReference>
<dbReference type="SUPFAM" id="SSF50969">
    <property type="entry name" value="YVTN repeat-like/Quinoprotein amine dehydrogenase"/>
    <property type="match status" value="1"/>
</dbReference>
<dbReference type="EC" id="2.7.11.1" evidence="1"/>
<dbReference type="PROSITE" id="PS50011">
    <property type="entry name" value="PROTEIN_KINASE_DOM"/>
    <property type="match status" value="1"/>
</dbReference>
<dbReference type="PANTHER" id="PTHR43289">
    <property type="entry name" value="MITOGEN-ACTIVATED PROTEIN KINASE KINASE KINASE 20-RELATED"/>
    <property type="match status" value="1"/>
</dbReference>
<dbReference type="Gene3D" id="2.120.10.30">
    <property type="entry name" value="TolB, C-terminal domain"/>
    <property type="match status" value="3"/>
</dbReference>
<evidence type="ECO:0000313" key="12">
    <source>
        <dbReference type="Proteomes" id="UP000515312"/>
    </source>
</evidence>
<dbReference type="GO" id="GO:0004674">
    <property type="term" value="F:protein serine/threonine kinase activity"/>
    <property type="evidence" value="ECO:0007669"/>
    <property type="project" value="UniProtKB-KW"/>
</dbReference>
<dbReference type="RefSeq" id="WP_186742580.1">
    <property type="nucleotide sequence ID" value="NZ_CP060394.1"/>
</dbReference>
<feature type="region of interest" description="Disordered" evidence="8">
    <location>
        <begin position="236"/>
        <end position="261"/>
    </location>
</feature>
<accession>A0A7G8BGN9</accession>
<dbReference type="InterPro" id="IPR017441">
    <property type="entry name" value="Protein_kinase_ATP_BS"/>
</dbReference>
<dbReference type="SUPFAM" id="SSF82171">
    <property type="entry name" value="DPP6 N-terminal domain-like"/>
    <property type="match status" value="1"/>
</dbReference>
<evidence type="ECO:0000256" key="7">
    <source>
        <dbReference type="PROSITE-ProRule" id="PRU10141"/>
    </source>
</evidence>
<evidence type="ECO:0000256" key="2">
    <source>
        <dbReference type="ARBA" id="ARBA00022527"/>
    </source>
</evidence>
<dbReference type="PROSITE" id="PS50829">
    <property type="entry name" value="GYF"/>
    <property type="match status" value="1"/>
</dbReference>
<dbReference type="KEGG" id="adin:H7849_22070"/>
<keyword evidence="2" id="KW-0723">Serine/threonine-protein kinase</keyword>
<dbReference type="InterPro" id="IPR011044">
    <property type="entry name" value="Quino_amine_DH_bsu"/>
</dbReference>
<dbReference type="InterPro" id="IPR011659">
    <property type="entry name" value="WD40"/>
</dbReference>
<dbReference type="Gene3D" id="3.30.200.20">
    <property type="entry name" value="Phosphorylase Kinase, domain 1"/>
    <property type="match status" value="1"/>
</dbReference>
<dbReference type="PROSITE" id="PS00108">
    <property type="entry name" value="PROTEIN_KINASE_ST"/>
    <property type="match status" value="1"/>
</dbReference>
<gene>
    <name evidence="11" type="ORF">H7849_22070</name>
</gene>
<dbReference type="AlphaFoldDB" id="A0A7G8BGN9"/>
<evidence type="ECO:0000256" key="3">
    <source>
        <dbReference type="ARBA" id="ARBA00022679"/>
    </source>
</evidence>
<evidence type="ECO:0000313" key="11">
    <source>
        <dbReference type="EMBL" id="QNI31709.1"/>
    </source>
</evidence>
<evidence type="ECO:0000259" key="9">
    <source>
        <dbReference type="PROSITE" id="PS50011"/>
    </source>
</evidence>
<dbReference type="Gene3D" id="1.10.510.10">
    <property type="entry name" value="Transferase(Phosphotransferase) domain 1"/>
    <property type="match status" value="1"/>
</dbReference>
<evidence type="ECO:0000256" key="4">
    <source>
        <dbReference type="ARBA" id="ARBA00022741"/>
    </source>
</evidence>
<dbReference type="SUPFAM" id="SSF56112">
    <property type="entry name" value="Protein kinase-like (PK-like)"/>
    <property type="match status" value="1"/>
</dbReference>
<feature type="binding site" evidence="7">
    <location>
        <position position="114"/>
    </location>
    <ligand>
        <name>ATP</name>
        <dbReference type="ChEBI" id="CHEBI:30616"/>
    </ligand>
</feature>
<dbReference type="InterPro" id="IPR008271">
    <property type="entry name" value="Ser/Thr_kinase_AS"/>
</dbReference>
<dbReference type="SMART" id="SM00220">
    <property type="entry name" value="S_TKc"/>
    <property type="match status" value="1"/>
</dbReference>
<dbReference type="InterPro" id="IPR003169">
    <property type="entry name" value="GYF"/>
</dbReference>
<organism evidence="11 12">
    <name type="scientific">Alloacidobacterium dinghuense</name>
    <dbReference type="NCBI Taxonomy" id="2763107"/>
    <lineage>
        <taxon>Bacteria</taxon>
        <taxon>Pseudomonadati</taxon>
        <taxon>Acidobacteriota</taxon>
        <taxon>Terriglobia</taxon>
        <taxon>Terriglobales</taxon>
        <taxon>Acidobacteriaceae</taxon>
        <taxon>Alloacidobacterium</taxon>
    </lineage>
</organism>
<dbReference type="FunFam" id="1.10.510.10:FF:000021">
    <property type="entry name" value="Serine/threonine protein kinase"/>
    <property type="match status" value="1"/>
</dbReference>
<reference evidence="11 12" key="1">
    <citation type="submission" date="2020-08" db="EMBL/GenBank/DDBJ databases">
        <title>Edaphobacter telluris sp. nov. and Acidobacterium dinghuensis sp. nov., two acidobacteria isolated from forest soil.</title>
        <authorList>
            <person name="Fu J."/>
            <person name="Qiu L."/>
        </authorList>
    </citation>
    <scope>NUCLEOTIDE SEQUENCE [LARGE SCALE GENOMIC DNA]</scope>
    <source>
        <strain evidence="11">4Y35</strain>
    </source>
</reference>
<feature type="domain" description="GYF" evidence="10">
    <location>
        <begin position="939"/>
        <end position="969"/>
    </location>
</feature>
<dbReference type="InterPro" id="IPR000719">
    <property type="entry name" value="Prot_kinase_dom"/>
</dbReference>
<sequence>MTPERWQMVRGILQSAMELPPGERAAFLDSKCSGDPSLRNDVDECLSIEGKLDPDFLESPAAHHVALVTATGNTMLAAETRLGPYEVQALLGAGGMGEVYRGRDIRLNRTVAIKVIPHALSSDPFRQQRFEREARAISALQHPNICTLHDIGQQDGTHFLVMEHLEGETLAKRLQKGRLPLELTLHYAAEVADALDAAHRRGIVHRDLKPANIFLTLHGESKVLDFGLAKFAKTETDIPSDPTEEDRHGSSQTAFGREFSVEQSLSRTGIAMGTAGYMSPEQVRGEKVDSRTDLFSFGLVLFEMATGQRAFSGDTAAVVQDAILHRTLPPVSELNPELPVKLEGIIRKALEKDRESRYQTAAEMLAELKSISTAPGESSSSSHWALRAKTFIGGGLVLLLAAISFLWWKYSHLSPPIEIKERKLTTSSSDNPIVGPQISGDGKYLAFGDNFGLQVRSLESGETRDMPNPAQFGDAHVSWSIRWFPDNARFLAVSQTSDDNSAGVITWEASVMGGVLHKVREDAFAWGVSPDGSSVAATNGTGRELWVMDADGRNPRKLLDAGENGAVMGVRWSPDGTKLLYQKRDASPRRSIEIRDLKSGDSHVVLSNPQIHGLYWLRDGRVVYVLEEDTEGVTCNFWVARIDQQTGAFASNARQLTHYSGFCVEDISATADSKKLVFTKRSNSAAVYVADVEAGGTRITPPRHLSLTEGTEYPNGWTADSREVVFTSNRDGKWGIYRQPLSGGAAQPVLVENTGEFGFPRTSPDGRWLLIERESPGSVGWAHHDLLRVPMTGGPEELIARDIRDLTSCAAPSIQLCAYAKEENNELTFTSFDPQLKQRRELGRFKMDPNFKGDYGWMLSPHATRIAINQAATGNIYVLNLKTQALQHIIVKHWNNLVSMDWAADGKGFFMCSLQPGAVLLHIDLHGNAHVLWEPNGKRIVWALHSPDGKHVAMPFFSDNVNVWMMENF</sequence>
<dbReference type="GO" id="GO:0005524">
    <property type="term" value="F:ATP binding"/>
    <property type="evidence" value="ECO:0007669"/>
    <property type="project" value="UniProtKB-UniRule"/>
</dbReference>
<dbReference type="PANTHER" id="PTHR43289:SF34">
    <property type="entry name" value="SERINE_THREONINE-PROTEIN KINASE YBDM-RELATED"/>
    <property type="match status" value="1"/>
</dbReference>
<evidence type="ECO:0000256" key="6">
    <source>
        <dbReference type="ARBA" id="ARBA00022840"/>
    </source>
</evidence>
<keyword evidence="6 7" id="KW-0067">ATP-binding</keyword>
<dbReference type="Pfam" id="PF07676">
    <property type="entry name" value="PD40"/>
    <property type="match status" value="2"/>
</dbReference>
<protein>
    <recommendedName>
        <fullName evidence="1">non-specific serine/threonine protein kinase</fullName>
        <ecNumber evidence="1">2.7.11.1</ecNumber>
    </recommendedName>
</protein>
<dbReference type="PROSITE" id="PS00107">
    <property type="entry name" value="PROTEIN_KINASE_ATP"/>
    <property type="match status" value="1"/>
</dbReference>
<keyword evidence="3" id="KW-0808">Transferase</keyword>